<dbReference type="SUPFAM" id="SSF82771">
    <property type="entry name" value="GIY-YIG endonuclease"/>
    <property type="match status" value="1"/>
</dbReference>
<evidence type="ECO:0000313" key="3">
    <source>
        <dbReference type="EMBL" id="RNB77284.1"/>
    </source>
</evidence>
<dbReference type="AlphaFoldDB" id="A0A3M8CNH4"/>
<comment type="caution">
    <text evidence="3">The sequence shown here is derived from an EMBL/GenBank/DDBJ whole genome shotgun (WGS) entry which is preliminary data.</text>
</comment>
<dbReference type="Pfam" id="PF01541">
    <property type="entry name" value="GIY-YIG"/>
    <property type="match status" value="1"/>
</dbReference>
<dbReference type="EMBL" id="RHHR01000001">
    <property type="protein sequence ID" value="RNB77284.1"/>
    <property type="molecule type" value="Genomic_DNA"/>
</dbReference>
<dbReference type="PANTHER" id="PTHR34477:SF1">
    <property type="entry name" value="UPF0213 PROTEIN YHBQ"/>
    <property type="match status" value="1"/>
</dbReference>
<proteinExistence type="inferred from homology"/>
<dbReference type="PROSITE" id="PS50164">
    <property type="entry name" value="GIY_YIG"/>
    <property type="match status" value="1"/>
</dbReference>
<evidence type="ECO:0000259" key="2">
    <source>
        <dbReference type="PROSITE" id="PS50164"/>
    </source>
</evidence>
<dbReference type="PANTHER" id="PTHR34477">
    <property type="entry name" value="UPF0213 PROTEIN YHBQ"/>
    <property type="match status" value="1"/>
</dbReference>
<dbReference type="Proteomes" id="UP000282028">
    <property type="component" value="Unassembled WGS sequence"/>
</dbReference>
<evidence type="ECO:0000256" key="1">
    <source>
        <dbReference type="ARBA" id="ARBA00007435"/>
    </source>
</evidence>
<feature type="domain" description="GIY-YIG" evidence="2">
    <location>
        <begin position="24"/>
        <end position="99"/>
    </location>
</feature>
<accession>A0A3M8CNH4</accession>
<evidence type="ECO:0000313" key="4">
    <source>
        <dbReference type="Proteomes" id="UP000282028"/>
    </source>
</evidence>
<dbReference type="CDD" id="cd10456">
    <property type="entry name" value="GIY-YIG_UPF0213"/>
    <property type="match status" value="1"/>
</dbReference>
<name>A0A3M8CNH4_9BACL</name>
<dbReference type="InterPro" id="IPR000305">
    <property type="entry name" value="GIY-YIG_endonuc"/>
</dbReference>
<dbReference type="InterPro" id="IPR050190">
    <property type="entry name" value="UPF0213_domain"/>
</dbReference>
<keyword evidence="4" id="KW-1185">Reference proteome</keyword>
<dbReference type="InterPro" id="IPR035901">
    <property type="entry name" value="GIY-YIG_endonuc_sf"/>
</dbReference>
<protein>
    <submittedName>
        <fullName evidence="3">GIY-YIG nuclease family protein</fullName>
    </submittedName>
</protein>
<reference evidence="3 4" key="1">
    <citation type="submission" date="2018-10" db="EMBL/GenBank/DDBJ databases">
        <title>Phylogenomics of Brevibacillus.</title>
        <authorList>
            <person name="Dunlap C."/>
        </authorList>
    </citation>
    <scope>NUCLEOTIDE SEQUENCE [LARGE SCALE GENOMIC DNA]</scope>
    <source>
        <strain evidence="3 4">JCM 12215</strain>
    </source>
</reference>
<organism evidence="3 4">
    <name type="scientific">Brevibacillus invocatus</name>
    <dbReference type="NCBI Taxonomy" id="173959"/>
    <lineage>
        <taxon>Bacteria</taxon>
        <taxon>Bacillati</taxon>
        <taxon>Bacillota</taxon>
        <taxon>Bacilli</taxon>
        <taxon>Bacillales</taxon>
        <taxon>Paenibacillaceae</taxon>
        <taxon>Brevibacillus</taxon>
    </lineage>
</organism>
<comment type="similarity">
    <text evidence="1">Belongs to the UPF0213 family.</text>
</comment>
<dbReference type="Gene3D" id="3.40.1440.10">
    <property type="entry name" value="GIY-YIG endonuclease"/>
    <property type="match status" value="1"/>
</dbReference>
<gene>
    <name evidence="3" type="ORF">EDM52_00320</name>
</gene>
<sequence>MKTERNTVKNCRKSISDDAIPSHKSHYVYMLVCKDGSLYTGYTTELARRFRTHNEGKGAKYTRGRGPVELMYWEEGVDRSWGLKREEAIKRLSRSQKEALIGGEPHDECPK</sequence>
<dbReference type="OrthoDB" id="9807770at2"/>